<organism evidence="3 4">
    <name type="scientific">Amniculicola lignicola CBS 123094</name>
    <dbReference type="NCBI Taxonomy" id="1392246"/>
    <lineage>
        <taxon>Eukaryota</taxon>
        <taxon>Fungi</taxon>
        <taxon>Dikarya</taxon>
        <taxon>Ascomycota</taxon>
        <taxon>Pezizomycotina</taxon>
        <taxon>Dothideomycetes</taxon>
        <taxon>Pleosporomycetidae</taxon>
        <taxon>Pleosporales</taxon>
        <taxon>Amniculicolaceae</taxon>
        <taxon>Amniculicola</taxon>
    </lineage>
</organism>
<dbReference type="EMBL" id="ML977585">
    <property type="protein sequence ID" value="KAF2001073.1"/>
    <property type="molecule type" value="Genomic_DNA"/>
</dbReference>
<evidence type="ECO:0000313" key="4">
    <source>
        <dbReference type="Proteomes" id="UP000799779"/>
    </source>
</evidence>
<feature type="compositionally biased region" description="Polar residues" evidence="1">
    <location>
        <begin position="453"/>
        <end position="466"/>
    </location>
</feature>
<feature type="transmembrane region" description="Helical" evidence="2">
    <location>
        <begin position="306"/>
        <end position="327"/>
    </location>
</feature>
<feature type="transmembrane region" description="Helical" evidence="2">
    <location>
        <begin position="339"/>
        <end position="362"/>
    </location>
</feature>
<feature type="transmembrane region" description="Helical" evidence="2">
    <location>
        <begin position="160"/>
        <end position="179"/>
    </location>
</feature>
<sequence length="517" mass="59519">MPLLNLRELLPFPDGANQSDTVLNGVHFNKTALEHFNYTIYSNNTVSNGSKCYLIFDNYKPHMFSNGSWVNATTCYIPYYGIHARGIGSVIFGTLFGVSIMFTLINLRKHGRLHLREDKRFRVVGRRWQWYWMLFVAACGMISTFTGVDVDRYYLQQIPIVLQSFFFVLMVPGTLAMVWEATRHWGSWQERQIVDRDLHSLPQDDKRAKTEFWLPLVFYFFAWLNFFMMVPRSWVALEKQNTPEQKNDIARPASTGIREKLGGIMAALAWVVICYSLWHSLHHYRPRTSGFWNKVNTFCHFCPTKLFLVILLLAIRVGYSIASAWIWDLSIYQDDVVIGWPFGLGYGPILLMLVIFEIAGFMEKNEDQIIISQRREHGRAVDSELGLVKKPHWWSRNWAARYASADERMKNMTAEVGGGRPTGRRITQSVEMGNMNIRNRSRSRPGEDPFRDQSPSELSRDSTNNPGRRLMMHRTESDADSTRTGVSRATSGMTGRTLTTDNPGAAPPQQIRSMLDI</sequence>
<dbReference type="InterPro" id="IPR018830">
    <property type="entry name" value="DUF2434"/>
</dbReference>
<dbReference type="Pfam" id="PF10361">
    <property type="entry name" value="DUF2434"/>
    <property type="match status" value="1"/>
</dbReference>
<evidence type="ECO:0000256" key="1">
    <source>
        <dbReference type="SAM" id="MobiDB-lite"/>
    </source>
</evidence>
<dbReference type="AlphaFoldDB" id="A0A6A5WGY2"/>
<proteinExistence type="predicted"/>
<feature type="transmembrane region" description="Helical" evidence="2">
    <location>
        <begin position="86"/>
        <end position="107"/>
    </location>
</feature>
<keyword evidence="2" id="KW-0812">Transmembrane</keyword>
<feature type="region of interest" description="Disordered" evidence="1">
    <location>
        <begin position="433"/>
        <end position="517"/>
    </location>
</feature>
<dbReference type="Proteomes" id="UP000799779">
    <property type="component" value="Unassembled WGS sequence"/>
</dbReference>
<protein>
    <submittedName>
        <fullName evidence="3">Uncharacterized protein</fullName>
    </submittedName>
</protein>
<keyword evidence="2" id="KW-0472">Membrane</keyword>
<dbReference type="OrthoDB" id="5308502at2759"/>
<accession>A0A6A5WGY2</accession>
<feature type="transmembrane region" description="Helical" evidence="2">
    <location>
        <begin position="261"/>
        <end position="278"/>
    </location>
</feature>
<name>A0A6A5WGY2_9PLEO</name>
<reference evidence="3" key="1">
    <citation type="journal article" date="2020" name="Stud. Mycol.">
        <title>101 Dothideomycetes genomes: a test case for predicting lifestyles and emergence of pathogens.</title>
        <authorList>
            <person name="Haridas S."/>
            <person name="Albert R."/>
            <person name="Binder M."/>
            <person name="Bloem J."/>
            <person name="Labutti K."/>
            <person name="Salamov A."/>
            <person name="Andreopoulos B."/>
            <person name="Baker S."/>
            <person name="Barry K."/>
            <person name="Bills G."/>
            <person name="Bluhm B."/>
            <person name="Cannon C."/>
            <person name="Castanera R."/>
            <person name="Culley D."/>
            <person name="Daum C."/>
            <person name="Ezra D."/>
            <person name="Gonzalez J."/>
            <person name="Henrissat B."/>
            <person name="Kuo A."/>
            <person name="Liang C."/>
            <person name="Lipzen A."/>
            <person name="Lutzoni F."/>
            <person name="Magnuson J."/>
            <person name="Mondo S."/>
            <person name="Nolan M."/>
            <person name="Ohm R."/>
            <person name="Pangilinan J."/>
            <person name="Park H.-J."/>
            <person name="Ramirez L."/>
            <person name="Alfaro M."/>
            <person name="Sun H."/>
            <person name="Tritt A."/>
            <person name="Yoshinaga Y."/>
            <person name="Zwiers L.-H."/>
            <person name="Turgeon B."/>
            <person name="Goodwin S."/>
            <person name="Spatafora J."/>
            <person name="Crous P."/>
            <person name="Grigoriev I."/>
        </authorList>
    </citation>
    <scope>NUCLEOTIDE SEQUENCE</scope>
    <source>
        <strain evidence="3">CBS 123094</strain>
    </source>
</reference>
<evidence type="ECO:0000256" key="2">
    <source>
        <dbReference type="SAM" id="Phobius"/>
    </source>
</evidence>
<feature type="transmembrane region" description="Helical" evidence="2">
    <location>
        <begin position="128"/>
        <end position="148"/>
    </location>
</feature>
<keyword evidence="2" id="KW-1133">Transmembrane helix</keyword>
<feature type="transmembrane region" description="Helical" evidence="2">
    <location>
        <begin position="212"/>
        <end position="230"/>
    </location>
</feature>
<gene>
    <name evidence="3" type="ORF">P154DRAFT_490878</name>
</gene>
<feature type="compositionally biased region" description="Polar residues" evidence="1">
    <location>
        <begin position="482"/>
        <end position="502"/>
    </location>
</feature>
<evidence type="ECO:0000313" key="3">
    <source>
        <dbReference type="EMBL" id="KAF2001073.1"/>
    </source>
</evidence>
<keyword evidence="4" id="KW-1185">Reference proteome</keyword>